<proteinExistence type="predicted"/>
<keyword evidence="7" id="KW-0547">Nucleotide-binding</keyword>
<dbReference type="SMART" id="SM00304">
    <property type="entry name" value="HAMP"/>
    <property type="match status" value="1"/>
</dbReference>
<comment type="subcellular location">
    <subcellularLocation>
        <location evidence="2">Cell membrane</location>
        <topology evidence="2">Multi-pass membrane protein</topology>
    </subcellularLocation>
</comment>
<evidence type="ECO:0000313" key="14">
    <source>
        <dbReference type="Proteomes" id="UP001165481"/>
    </source>
</evidence>
<dbReference type="Proteomes" id="UP001165481">
    <property type="component" value="Unassembled WGS sequence"/>
</dbReference>
<evidence type="ECO:0000256" key="7">
    <source>
        <dbReference type="ARBA" id="ARBA00022741"/>
    </source>
</evidence>
<dbReference type="Gene3D" id="1.10.287.130">
    <property type="match status" value="1"/>
</dbReference>
<dbReference type="PANTHER" id="PTHR44936">
    <property type="entry name" value="SENSOR PROTEIN CREC"/>
    <property type="match status" value="1"/>
</dbReference>
<comment type="catalytic activity">
    <reaction evidence="1">
        <text>ATP + protein L-histidine = ADP + protein N-phospho-L-histidine.</text>
        <dbReference type="EC" id="2.7.13.3"/>
    </reaction>
</comment>
<evidence type="ECO:0000259" key="12">
    <source>
        <dbReference type="PROSITE" id="PS50885"/>
    </source>
</evidence>
<evidence type="ECO:0000256" key="3">
    <source>
        <dbReference type="ARBA" id="ARBA00012438"/>
    </source>
</evidence>
<dbReference type="InterPro" id="IPR003661">
    <property type="entry name" value="HisK_dim/P_dom"/>
</dbReference>
<evidence type="ECO:0000256" key="1">
    <source>
        <dbReference type="ARBA" id="ARBA00000085"/>
    </source>
</evidence>
<dbReference type="PANTHER" id="PTHR44936:SF10">
    <property type="entry name" value="SENSOR PROTEIN RSTB"/>
    <property type="match status" value="1"/>
</dbReference>
<dbReference type="Gene3D" id="6.10.340.10">
    <property type="match status" value="1"/>
</dbReference>
<protein>
    <recommendedName>
        <fullName evidence="3">histidine kinase</fullName>
        <ecNumber evidence="3">2.7.13.3</ecNumber>
    </recommendedName>
</protein>
<dbReference type="SUPFAM" id="SSF55874">
    <property type="entry name" value="ATPase domain of HSP90 chaperone/DNA topoisomerase II/histidine kinase"/>
    <property type="match status" value="1"/>
</dbReference>
<keyword evidence="10" id="KW-1133">Transmembrane helix</keyword>
<keyword evidence="10" id="KW-0472">Membrane</keyword>
<dbReference type="InterPro" id="IPR003594">
    <property type="entry name" value="HATPase_dom"/>
</dbReference>
<reference evidence="13" key="1">
    <citation type="submission" date="2023-03" db="EMBL/GenBank/DDBJ databases">
        <title>Mesosutterella sp. nov. isolated from porcine feces.</title>
        <authorList>
            <person name="Yu S."/>
        </authorList>
    </citation>
    <scope>NUCLEOTIDE SEQUENCE</scope>
    <source>
        <strain evidence="13">AGMB02718</strain>
    </source>
</reference>
<evidence type="ECO:0000259" key="11">
    <source>
        <dbReference type="PROSITE" id="PS50109"/>
    </source>
</evidence>
<keyword evidence="4" id="KW-1003">Cell membrane</keyword>
<feature type="domain" description="HAMP" evidence="12">
    <location>
        <begin position="182"/>
        <end position="237"/>
    </location>
</feature>
<dbReference type="SMART" id="SM00387">
    <property type="entry name" value="HATPase_c"/>
    <property type="match status" value="1"/>
</dbReference>
<evidence type="ECO:0000256" key="6">
    <source>
        <dbReference type="ARBA" id="ARBA00022679"/>
    </source>
</evidence>
<dbReference type="EMBL" id="JAKZJU020000001">
    <property type="protein sequence ID" value="MDL2058941.1"/>
    <property type="molecule type" value="Genomic_DNA"/>
</dbReference>
<keyword evidence="5" id="KW-0597">Phosphoprotein</keyword>
<evidence type="ECO:0000256" key="10">
    <source>
        <dbReference type="SAM" id="Phobius"/>
    </source>
</evidence>
<feature type="transmembrane region" description="Helical" evidence="10">
    <location>
        <begin position="21"/>
        <end position="47"/>
    </location>
</feature>
<dbReference type="SUPFAM" id="SSF158472">
    <property type="entry name" value="HAMP domain-like"/>
    <property type="match status" value="1"/>
</dbReference>
<dbReference type="CDD" id="cd06225">
    <property type="entry name" value="HAMP"/>
    <property type="match status" value="1"/>
</dbReference>
<organism evidence="13 14">
    <name type="scientific">Mesosutterella faecium</name>
    <dbReference type="NCBI Taxonomy" id="2925194"/>
    <lineage>
        <taxon>Bacteria</taxon>
        <taxon>Pseudomonadati</taxon>
        <taxon>Pseudomonadota</taxon>
        <taxon>Betaproteobacteria</taxon>
        <taxon>Burkholderiales</taxon>
        <taxon>Sutterellaceae</taxon>
        <taxon>Mesosutterella</taxon>
    </lineage>
</organism>
<dbReference type="InterPro" id="IPR005467">
    <property type="entry name" value="His_kinase_dom"/>
</dbReference>
<dbReference type="GO" id="GO:0005524">
    <property type="term" value="F:ATP binding"/>
    <property type="evidence" value="ECO:0007669"/>
    <property type="project" value="UniProtKB-KW"/>
</dbReference>
<keyword evidence="10" id="KW-0812">Transmembrane</keyword>
<keyword evidence="8" id="KW-0418">Kinase</keyword>
<evidence type="ECO:0000256" key="2">
    <source>
        <dbReference type="ARBA" id="ARBA00004651"/>
    </source>
</evidence>
<keyword evidence="6" id="KW-0808">Transferase</keyword>
<dbReference type="PRINTS" id="PR00344">
    <property type="entry name" value="BCTRLSENSOR"/>
</dbReference>
<feature type="domain" description="Histidine kinase" evidence="11">
    <location>
        <begin position="245"/>
        <end position="461"/>
    </location>
</feature>
<evidence type="ECO:0000256" key="9">
    <source>
        <dbReference type="ARBA" id="ARBA00022840"/>
    </source>
</evidence>
<dbReference type="PROSITE" id="PS50109">
    <property type="entry name" value="HIS_KIN"/>
    <property type="match status" value="1"/>
</dbReference>
<dbReference type="SUPFAM" id="SSF47384">
    <property type="entry name" value="Homodimeric domain of signal transducing histidine kinase"/>
    <property type="match status" value="1"/>
</dbReference>
<dbReference type="EC" id="2.7.13.3" evidence="3"/>
<dbReference type="Gene3D" id="3.30.565.10">
    <property type="entry name" value="Histidine kinase-like ATPase, C-terminal domain"/>
    <property type="match status" value="1"/>
</dbReference>
<dbReference type="InterPro" id="IPR036890">
    <property type="entry name" value="HATPase_C_sf"/>
</dbReference>
<dbReference type="PROSITE" id="PS50885">
    <property type="entry name" value="HAMP"/>
    <property type="match status" value="1"/>
</dbReference>
<comment type="caution">
    <text evidence="13">The sequence shown here is derived from an EMBL/GenBank/DDBJ whole genome shotgun (WGS) entry which is preliminary data.</text>
</comment>
<evidence type="ECO:0000313" key="13">
    <source>
        <dbReference type="EMBL" id="MDL2058941.1"/>
    </source>
</evidence>
<gene>
    <name evidence="13" type="ORF">MUN46_003125</name>
</gene>
<evidence type="ECO:0000256" key="8">
    <source>
        <dbReference type="ARBA" id="ARBA00022777"/>
    </source>
</evidence>
<name>A0ABT7INP4_9BURK</name>
<dbReference type="InterPro" id="IPR050980">
    <property type="entry name" value="2C_sensor_his_kinase"/>
</dbReference>
<dbReference type="RefSeq" id="WP_243376466.1">
    <property type="nucleotide sequence ID" value="NZ_JAKZJU020000001.1"/>
</dbReference>
<evidence type="ECO:0000256" key="4">
    <source>
        <dbReference type="ARBA" id="ARBA00022475"/>
    </source>
</evidence>
<dbReference type="SMART" id="SM00388">
    <property type="entry name" value="HisKA"/>
    <property type="match status" value="1"/>
</dbReference>
<dbReference type="CDD" id="cd00082">
    <property type="entry name" value="HisKA"/>
    <property type="match status" value="1"/>
</dbReference>
<dbReference type="Pfam" id="PF00512">
    <property type="entry name" value="HisKA"/>
    <property type="match status" value="1"/>
</dbReference>
<evidence type="ECO:0000256" key="5">
    <source>
        <dbReference type="ARBA" id="ARBA00022553"/>
    </source>
</evidence>
<keyword evidence="14" id="KW-1185">Reference proteome</keyword>
<keyword evidence="9 13" id="KW-0067">ATP-binding</keyword>
<dbReference type="InterPro" id="IPR036097">
    <property type="entry name" value="HisK_dim/P_sf"/>
</dbReference>
<dbReference type="InterPro" id="IPR003660">
    <property type="entry name" value="HAMP_dom"/>
</dbReference>
<dbReference type="InterPro" id="IPR004358">
    <property type="entry name" value="Sig_transdc_His_kin-like_C"/>
</dbReference>
<sequence length="470" mass="51118">MNSVSAVPQPRSASLKKFNTVFWRVLAAFLAAMVLSGVFVFTIILGLHSAQIPSNPGSRDRLVFASQMAGIAGQAGLTQWLKEQKPLVDHSYVYAVDESGKDLAGRPISASLVKQAREMYAQNPGSGDIVRISLEGRPVLAFTVRNSSSFLSESRFFLSRPLWPNIIASLLVAVAVASGMAWSITRPIRTIEQAMDKVTAGDLSVRVSQSVRTSSVELQSLSQCFDKMAGTIEQLLERQQTLFHNVSHELRSPLARMNCAIDIARQSPEKIPAMLDHIESDVKKMDALIDDLLTYTRLNAADLPLERENRVVFDAGETLQDVIDSAGIEASRKKVSIRAELPDSPLRLTGNSNILAHALENVIRNAIRFSPEQGVITCRAWRNGDDQISIAIEDQGPGADPKELPTLFVPFFRGSGQPTGSGFGLGLAIARETARRFGGSIAAENIRPHGLRVLITLPALSEPAATEKKS</sequence>
<dbReference type="Pfam" id="PF00672">
    <property type="entry name" value="HAMP"/>
    <property type="match status" value="1"/>
</dbReference>
<accession>A0ABT7INP4</accession>
<dbReference type="Pfam" id="PF02518">
    <property type="entry name" value="HATPase_c"/>
    <property type="match status" value="1"/>
</dbReference>